<evidence type="ECO:0000256" key="2">
    <source>
        <dbReference type="ARBA" id="ARBA00010823"/>
    </source>
</evidence>
<evidence type="ECO:0000256" key="12">
    <source>
        <dbReference type="SAM" id="Phobius"/>
    </source>
</evidence>
<comment type="caution">
    <text evidence="14">The sequence shown here is derived from an EMBL/GenBank/DDBJ whole genome shotgun (WGS) entry which is preliminary data.</text>
</comment>
<keyword evidence="5 12" id="KW-0812">Transmembrane</keyword>
<evidence type="ECO:0000256" key="4">
    <source>
        <dbReference type="ARBA" id="ARBA00022519"/>
    </source>
</evidence>
<accession>A0ABN0R7R5</accession>
<keyword evidence="6" id="KW-0479">Metal-binding</keyword>
<dbReference type="Proteomes" id="UP000020681">
    <property type="component" value="Unassembled WGS sequence"/>
</dbReference>
<protein>
    <submittedName>
        <fullName evidence="14">Fatty acid desaturase family protein</fullName>
    </submittedName>
</protein>
<evidence type="ECO:0000256" key="3">
    <source>
        <dbReference type="ARBA" id="ARBA00022475"/>
    </source>
</evidence>
<evidence type="ECO:0000256" key="9">
    <source>
        <dbReference type="ARBA" id="ARBA00023004"/>
    </source>
</evidence>
<dbReference type="Pfam" id="PF00487">
    <property type="entry name" value="FA_desaturase"/>
    <property type="match status" value="1"/>
</dbReference>
<evidence type="ECO:0000256" key="5">
    <source>
        <dbReference type="ARBA" id="ARBA00022692"/>
    </source>
</evidence>
<gene>
    <name evidence="14" type="ORF">I551_0317</name>
</gene>
<name>A0ABN0R7R5_MYCUL</name>
<evidence type="ECO:0000256" key="11">
    <source>
        <dbReference type="ARBA" id="ARBA00023136"/>
    </source>
</evidence>
<evidence type="ECO:0000313" key="14">
    <source>
        <dbReference type="EMBL" id="EUA93184.1"/>
    </source>
</evidence>
<evidence type="ECO:0000256" key="10">
    <source>
        <dbReference type="ARBA" id="ARBA00023033"/>
    </source>
</evidence>
<keyword evidence="4" id="KW-0997">Cell inner membrane</keyword>
<dbReference type="EMBL" id="JAOL01000064">
    <property type="protein sequence ID" value="EUA93184.1"/>
    <property type="molecule type" value="Genomic_DNA"/>
</dbReference>
<dbReference type="InterPro" id="IPR033885">
    <property type="entry name" value="AlkB/XylM"/>
</dbReference>
<keyword evidence="10" id="KW-0503">Monooxygenase</keyword>
<feature type="domain" description="Fatty acid desaturase" evidence="13">
    <location>
        <begin position="2"/>
        <end position="157"/>
    </location>
</feature>
<dbReference type="PANTHER" id="PTHR38674">
    <property type="entry name" value="ALKANE 1-MONOOXYGENASE 1"/>
    <property type="match status" value="1"/>
</dbReference>
<keyword evidence="11 12" id="KW-0472">Membrane</keyword>
<keyword evidence="8" id="KW-0560">Oxidoreductase</keyword>
<keyword evidence="7 12" id="KW-1133">Transmembrane helix</keyword>
<keyword evidence="9" id="KW-0408">Iron</keyword>
<evidence type="ECO:0000259" key="13">
    <source>
        <dbReference type="Pfam" id="PF00487"/>
    </source>
</evidence>
<feature type="transmembrane region" description="Helical" evidence="12">
    <location>
        <begin position="127"/>
        <end position="151"/>
    </location>
</feature>
<evidence type="ECO:0000256" key="8">
    <source>
        <dbReference type="ARBA" id="ARBA00023002"/>
    </source>
</evidence>
<evidence type="ECO:0000256" key="6">
    <source>
        <dbReference type="ARBA" id="ARBA00022723"/>
    </source>
</evidence>
<organism evidence="14 15">
    <name type="scientific">Mycobacterium ulcerans str. Harvey</name>
    <dbReference type="NCBI Taxonomy" id="1299332"/>
    <lineage>
        <taxon>Bacteria</taxon>
        <taxon>Bacillati</taxon>
        <taxon>Actinomycetota</taxon>
        <taxon>Actinomycetes</taxon>
        <taxon>Mycobacteriales</taxon>
        <taxon>Mycobacteriaceae</taxon>
        <taxon>Mycobacterium</taxon>
        <taxon>Mycobacterium ulcerans group</taxon>
    </lineage>
</organism>
<evidence type="ECO:0000256" key="7">
    <source>
        <dbReference type="ARBA" id="ARBA00022989"/>
    </source>
</evidence>
<comment type="similarity">
    <text evidence="2">Belongs to the fatty acid desaturase type 1 family. AlkB subfamily.</text>
</comment>
<dbReference type="PANTHER" id="PTHR38674:SF1">
    <property type="entry name" value="ALKANE 1-MONOOXYGENASE 1"/>
    <property type="match status" value="1"/>
</dbReference>
<proteinExistence type="inferred from homology"/>
<reference evidence="14 15" key="1">
    <citation type="submission" date="2014-01" db="EMBL/GenBank/DDBJ databases">
        <authorList>
            <person name="Dobos K."/>
            <person name="Lenaerts A."/>
            <person name="Ordway D."/>
            <person name="DeGroote M.A."/>
            <person name="Parker T."/>
            <person name="Sizemore C."/>
            <person name="Tallon L.J."/>
            <person name="Sadzewicz L.K."/>
            <person name="Sengamalay N."/>
            <person name="Fraser C.M."/>
            <person name="Hine E."/>
            <person name="Shefchek K.A."/>
            <person name="Das S.P."/>
            <person name="Tettelin H."/>
        </authorList>
    </citation>
    <scope>NUCLEOTIDE SEQUENCE [LARGE SCALE GENOMIC DNA]</scope>
    <source>
        <strain evidence="14 15">Harvey</strain>
    </source>
</reference>
<evidence type="ECO:0000256" key="1">
    <source>
        <dbReference type="ARBA" id="ARBA00004429"/>
    </source>
</evidence>
<keyword evidence="3" id="KW-1003">Cell membrane</keyword>
<comment type="subcellular location">
    <subcellularLocation>
        <location evidence="1">Cell inner membrane</location>
        <topology evidence="1">Multi-pass membrane protein</topology>
    </subcellularLocation>
</comment>
<sequence length="192" mass="21127">MNWLGKIGVALPVGVIGGVGINTAHEMGHKKDSLERWLSKITLAQTGYGHFYIEHNRGHHVRVSTPEDPASARFGETFWEFLPRTVFGSLRSAIGLEAQRLRRQGRSRWNPKTYPSNDVLNAWAMSVLLWDVLIAVFGLGLIPFVIIQAVFGFCLLEAVCSDTATTTPTPPVGTKRCAAWTALPTCPAGTRR</sequence>
<keyword evidence="15" id="KW-1185">Reference proteome</keyword>
<evidence type="ECO:0000313" key="15">
    <source>
        <dbReference type="Proteomes" id="UP000020681"/>
    </source>
</evidence>
<dbReference type="InterPro" id="IPR005804">
    <property type="entry name" value="FA_desaturase_dom"/>
</dbReference>